<evidence type="ECO:0000313" key="2">
    <source>
        <dbReference type="Proteomes" id="UP000653305"/>
    </source>
</evidence>
<accession>A0A830D3L1</accession>
<sequence>MEEVMCNLTARWTQDLFTIYQQMITWISYAPSVITKPKSNCSQTIRTLVLVNRLTP</sequence>
<proteinExistence type="predicted"/>
<keyword evidence="2" id="KW-1185">Reference proteome</keyword>
<protein>
    <submittedName>
        <fullName evidence="1">Subtilisin-like protease sbt5.4</fullName>
    </submittedName>
</protein>
<reference evidence="1" key="1">
    <citation type="submission" date="2020-07" db="EMBL/GenBank/DDBJ databases">
        <title>Ethylene signaling mediates host invasion by parasitic plants.</title>
        <authorList>
            <person name="Yoshida S."/>
        </authorList>
    </citation>
    <scope>NUCLEOTIDE SEQUENCE</scope>
    <source>
        <strain evidence="1">Okayama</strain>
    </source>
</reference>
<dbReference type="GO" id="GO:0006508">
    <property type="term" value="P:proteolysis"/>
    <property type="evidence" value="ECO:0007669"/>
    <property type="project" value="UniProtKB-KW"/>
</dbReference>
<gene>
    <name evidence="1" type="ORF">PHJA_002731000</name>
</gene>
<organism evidence="1 2">
    <name type="scientific">Phtheirospermum japonicum</name>
    <dbReference type="NCBI Taxonomy" id="374723"/>
    <lineage>
        <taxon>Eukaryota</taxon>
        <taxon>Viridiplantae</taxon>
        <taxon>Streptophyta</taxon>
        <taxon>Embryophyta</taxon>
        <taxon>Tracheophyta</taxon>
        <taxon>Spermatophyta</taxon>
        <taxon>Magnoliopsida</taxon>
        <taxon>eudicotyledons</taxon>
        <taxon>Gunneridae</taxon>
        <taxon>Pentapetalae</taxon>
        <taxon>asterids</taxon>
        <taxon>lamiids</taxon>
        <taxon>Lamiales</taxon>
        <taxon>Orobanchaceae</taxon>
        <taxon>Orobanchaceae incertae sedis</taxon>
        <taxon>Phtheirospermum</taxon>
    </lineage>
</organism>
<keyword evidence="1" id="KW-0378">Hydrolase</keyword>
<name>A0A830D3L1_9LAMI</name>
<dbReference type="GO" id="GO:0008233">
    <property type="term" value="F:peptidase activity"/>
    <property type="evidence" value="ECO:0007669"/>
    <property type="project" value="UniProtKB-KW"/>
</dbReference>
<evidence type="ECO:0000313" key="1">
    <source>
        <dbReference type="EMBL" id="GFQ05870.1"/>
    </source>
</evidence>
<keyword evidence="1" id="KW-0645">Protease</keyword>
<dbReference type="AlphaFoldDB" id="A0A830D3L1"/>
<dbReference type="Proteomes" id="UP000653305">
    <property type="component" value="Unassembled WGS sequence"/>
</dbReference>
<comment type="caution">
    <text evidence="1">The sequence shown here is derived from an EMBL/GenBank/DDBJ whole genome shotgun (WGS) entry which is preliminary data.</text>
</comment>
<dbReference type="EMBL" id="BMAC01001129">
    <property type="protein sequence ID" value="GFQ05870.1"/>
    <property type="molecule type" value="Genomic_DNA"/>
</dbReference>